<evidence type="ECO:0000313" key="4">
    <source>
        <dbReference type="Proteomes" id="UP000527860"/>
    </source>
</evidence>
<gene>
    <name evidence="2" type="ORF">F7P68_0012480</name>
    <name evidence="1" type="ORF">SN16_11065</name>
</gene>
<comment type="caution">
    <text evidence="1">The sequence shown here is derived from an EMBL/GenBank/DDBJ whole genome shotgun (WGS) entry which is preliminary data.</text>
</comment>
<dbReference type="OrthoDB" id="9956877at2"/>
<dbReference type="Proteomes" id="UP000527860">
    <property type="component" value="Unassembled WGS sequence"/>
</dbReference>
<dbReference type="GeneID" id="77846090"/>
<dbReference type="EMBL" id="JXII01000009">
    <property type="protein sequence ID" value="KIH70036.1"/>
    <property type="molecule type" value="Genomic_DNA"/>
</dbReference>
<evidence type="ECO:0000313" key="2">
    <source>
        <dbReference type="EMBL" id="MDB0581341.1"/>
    </source>
</evidence>
<keyword evidence="4" id="KW-1185">Reference proteome</keyword>
<reference evidence="2" key="2">
    <citation type="submission" date="2020-04" db="EMBL/GenBank/DDBJ databases">
        <authorList>
            <person name="Tanveer F."/>
            <person name="Xie Y."/>
            <person name="Shinwari Z.K."/>
        </authorList>
    </citation>
    <scope>NUCLEOTIDE SEQUENCE</scope>
    <source>
        <strain evidence="2">MOSEL-ME25</strain>
    </source>
</reference>
<accession>A0A0C2HKC4</accession>
<name>A0A0C2HKC4_9STAP</name>
<protein>
    <submittedName>
        <fullName evidence="1">Uncharacterized protein</fullName>
    </submittedName>
</protein>
<evidence type="ECO:0000313" key="1">
    <source>
        <dbReference type="EMBL" id="KIH70036.1"/>
    </source>
</evidence>
<proteinExistence type="predicted"/>
<sequence length="110" mass="12872">MKIIDQLEVFEKTIDEASQVTGGEAAARLFTVYREVLLYLLENNRLEITGDAEQLWDYVQSYTPGALYRVASYHRKNHGQPRLDYRQLIYHTKENTLNDHKAREVLGNEE</sequence>
<dbReference type="Proteomes" id="UP000031546">
    <property type="component" value="Unassembled WGS sequence"/>
</dbReference>
<reference evidence="1 3" key="1">
    <citation type="submission" date="2015-01" db="EMBL/GenBank/DDBJ databases">
        <title>Genome sequences of high lactate-tolerant strain Salinicoccus roseus W12 with industrial interest.</title>
        <authorList>
            <person name="Wang H."/>
            <person name="Yu B."/>
        </authorList>
    </citation>
    <scope>NUCLEOTIDE SEQUENCE [LARGE SCALE GENOMIC DNA]</scope>
    <source>
        <strain evidence="1 3">W12</strain>
    </source>
</reference>
<evidence type="ECO:0000313" key="3">
    <source>
        <dbReference type="Proteomes" id="UP000031546"/>
    </source>
</evidence>
<organism evidence="1 3">
    <name type="scientific">Salinicoccus roseus</name>
    <dbReference type="NCBI Taxonomy" id="45670"/>
    <lineage>
        <taxon>Bacteria</taxon>
        <taxon>Bacillati</taxon>
        <taxon>Bacillota</taxon>
        <taxon>Bacilli</taxon>
        <taxon>Bacillales</taxon>
        <taxon>Staphylococcaceae</taxon>
        <taxon>Salinicoccus</taxon>
    </lineage>
</organism>
<dbReference type="RefSeq" id="WP_040106677.1">
    <property type="nucleotide sequence ID" value="NZ_JABEVU030000001.1"/>
</dbReference>
<dbReference type="EMBL" id="JABEVU030000001">
    <property type="protein sequence ID" value="MDB0581341.1"/>
    <property type="molecule type" value="Genomic_DNA"/>
</dbReference>
<dbReference type="AlphaFoldDB" id="A0A0C2HKC4"/>
<reference evidence="2" key="3">
    <citation type="submission" date="2022-12" db="EMBL/GenBank/DDBJ databases">
        <title>Genome analysis and biological profiling of marine Salinicoccus roseus MOSEL-ME25.</title>
        <authorList>
            <person name="Mirza F.T."/>
            <person name="Xie Y."/>
            <person name="Shinwari Z.K."/>
        </authorList>
    </citation>
    <scope>NUCLEOTIDE SEQUENCE</scope>
    <source>
        <strain evidence="2">MOSEL-ME25</strain>
    </source>
</reference>